<dbReference type="Proteomes" id="UP000482960">
    <property type="component" value="Unassembled WGS sequence"/>
</dbReference>
<evidence type="ECO:0000256" key="1">
    <source>
        <dbReference type="SAM" id="Phobius"/>
    </source>
</evidence>
<gene>
    <name evidence="2" type="ORF">Prum_068310</name>
</gene>
<keyword evidence="3" id="KW-1185">Reference proteome</keyword>
<protein>
    <submittedName>
        <fullName evidence="2">Uncharacterized protein</fullName>
    </submittedName>
</protein>
<evidence type="ECO:0000313" key="3">
    <source>
        <dbReference type="Proteomes" id="UP000482960"/>
    </source>
</evidence>
<dbReference type="EMBL" id="BLPG01000001">
    <property type="protein sequence ID" value="GFJ93189.1"/>
    <property type="molecule type" value="Genomic_DNA"/>
</dbReference>
<evidence type="ECO:0000313" key="2">
    <source>
        <dbReference type="EMBL" id="GFJ93189.1"/>
    </source>
</evidence>
<sequence>MTNEPDQGPGSGLHRMLAGVSFLAAVLALAAGVATGNALVVAAGLVLAVVGLYELDLGPQEPGACRPPST</sequence>
<name>A0A6V8LF01_9ACTN</name>
<keyword evidence="1" id="KW-0472">Membrane</keyword>
<proteinExistence type="predicted"/>
<organism evidence="2 3">
    <name type="scientific">Phytohabitans rumicis</name>
    <dbReference type="NCBI Taxonomy" id="1076125"/>
    <lineage>
        <taxon>Bacteria</taxon>
        <taxon>Bacillati</taxon>
        <taxon>Actinomycetota</taxon>
        <taxon>Actinomycetes</taxon>
        <taxon>Micromonosporales</taxon>
        <taxon>Micromonosporaceae</taxon>
    </lineage>
</organism>
<feature type="transmembrane region" description="Helical" evidence="1">
    <location>
        <begin position="20"/>
        <end position="53"/>
    </location>
</feature>
<keyword evidence="1" id="KW-0812">Transmembrane</keyword>
<reference evidence="2 3" key="2">
    <citation type="submission" date="2020-03" db="EMBL/GenBank/DDBJ databases">
        <authorList>
            <person name="Ichikawa N."/>
            <person name="Kimura A."/>
            <person name="Kitahashi Y."/>
            <person name="Uohara A."/>
        </authorList>
    </citation>
    <scope>NUCLEOTIDE SEQUENCE [LARGE SCALE GENOMIC DNA]</scope>
    <source>
        <strain evidence="2 3">NBRC 108638</strain>
    </source>
</reference>
<dbReference type="RefSeq" id="WP_173079876.1">
    <property type="nucleotide sequence ID" value="NZ_BAABJB010000043.1"/>
</dbReference>
<accession>A0A6V8LF01</accession>
<reference evidence="2 3" key="1">
    <citation type="submission" date="2020-03" db="EMBL/GenBank/DDBJ databases">
        <title>Whole genome shotgun sequence of Phytohabitans rumicis NBRC 108638.</title>
        <authorList>
            <person name="Komaki H."/>
            <person name="Tamura T."/>
        </authorList>
    </citation>
    <scope>NUCLEOTIDE SEQUENCE [LARGE SCALE GENOMIC DNA]</scope>
    <source>
        <strain evidence="2 3">NBRC 108638</strain>
    </source>
</reference>
<dbReference type="AlphaFoldDB" id="A0A6V8LF01"/>
<comment type="caution">
    <text evidence="2">The sequence shown here is derived from an EMBL/GenBank/DDBJ whole genome shotgun (WGS) entry which is preliminary data.</text>
</comment>
<keyword evidence="1" id="KW-1133">Transmembrane helix</keyword>